<keyword evidence="2" id="KW-0812">Transmembrane</keyword>
<dbReference type="EMBL" id="CAADHO010000001">
    <property type="protein sequence ID" value="VFQ43107.1"/>
    <property type="molecule type" value="Genomic_DNA"/>
</dbReference>
<keyword evidence="2" id="KW-0472">Membrane</keyword>
<sequence length="215" mass="23903">MHTMTRTDSPHITRQGTFLISCSIWEPNPATHSSVPETSPNDAQPNGTRIRPPEPPSHMREAMTVRKKNRRHPYAKPPRKREQKPVVTPVQLCIVAILTTALFAGGAIFLKITSASAFNITTQHDLQLFADFQKFHFSMNGICIGDQGESIRNDGLPSSIDLPDYTLSKGVSITIVAGSPEDPYNPNNPFTMQAKHKRAATVYEYSFATDTIIER</sequence>
<feature type="region of interest" description="Disordered" evidence="1">
    <location>
        <begin position="29"/>
        <end position="82"/>
    </location>
</feature>
<keyword evidence="2" id="KW-1133">Transmembrane helix</keyword>
<dbReference type="AlphaFoldDB" id="A0A4U8YIG1"/>
<name>A0A4U8YIG1_9BACT</name>
<evidence type="ECO:0000256" key="2">
    <source>
        <dbReference type="SAM" id="Phobius"/>
    </source>
</evidence>
<organism evidence="3 4">
    <name type="scientific">Desulfoluna butyratoxydans</name>
    <dbReference type="NCBI Taxonomy" id="231438"/>
    <lineage>
        <taxon>Bacteria</taxon>
        <taxon>Pseudomonadati</taxon>
        <taxon>Thermodesulfobacteriota</taxon>
        <taxon>Desulfobacteria</taxon>
        <taxon>Desulfobacterales</taxon>
        <taxon>Desulfolunaceae</taxon>
        <taxon>Desulfoluna</taxon>
    </lineage>
</organism>
<evidence type="ECO:0000313" key="3">
    <source>
        <dbReference type="EMBL" id="VFQ43107.1"/>
    </source>
</evidence>
<feature type="compositionally biased region" description="Polar residues" evidence="1">
    <location>
        <begin position="30"/>
        <end position="47"/>
    </location>
</feature>
<protein>
    <submittedName>
        <fullName evidence="3">Uncharacterized protein</fullName>
    </submittedName>
</protein>
<accession>A0A4U8YIG1</accession>
<evidence type="ECO:0000256" key="1">
    <source>
        <dbReference type="SAM" id="MobiDB-lite"/>
    </source>
</evidence>
<proteinExistence type="predicted"/>
<reference evidence="3 4" key="1">
    <citation type="submission" date="2019-03" db="EMBL/GenBank/DDBJ databases">
        <authorList>
            <person name="Nijsse B."/>
        </authorList>
    </citation>
    <scope>NUCLEOTIDE SEQUENCE [LARGE SCALE GENOMIC DNA]</scope>
    <source>
        <strain evidence="3">Desulfoluna butyratoxydans MSL71</strain>
    </source>
</reference>
<evidence type="ECO:0000313" key="4">
    <source>
        <dbReference type="Proteomes" id="UP000507962"/>
    </source>
</evidence>
<dbReference type="Proteomes" id="UP000507962">
    <property type="component" value="Unassembled WGS sequence"/>
</dbReference>
<gene>
    <name evidence="3" type="ORF">MSL71_7340</name>
</gene>
<dbReference type="RefSeq" id="WP_180137294.1">
    <property type="nucleotide sequence ID" value="NZ_CAADHO010000001.1"/>
</dbReference>
<keyword evidence="4" id="KW-1185">Reference proteome</keyword>
<feature type="transmembrane region" description="Helical" evidence="2">
    <location>
        <begin position="86"/>
        <end position="110"/>
    </location>
</feature>
<feature type="compositionally biased region" description="Basic residues" evidence="1">
    <location>
        <begin position="65"/>
        <end position="82"/>
    </location>
</feature>